<dbReference type="EMBL" id="CACTIH010007369">
    <property type="protein sequence ID" value="CAA3011452.1"/>
    <property type="molecule type" value="Genomic_DNA"/>
</dbReference>
<dbReference type="InterPro" id="IPR001906">
    <property type="entry name" value="Terpene_synth_N"/>
</dbReference>
<dbReference type="AlphaFoldDB" id="A0A8S0TZH4"/>
<dbReference type="GO" id="GO:0000287">
    <property type="term" value="F:magnesium ion binding"/>
    <property type="evidence" value="ECO:0007669"/>
    <property type="project" value="InterPro"/>
</dbReference>
<accession>A0A8S0TZH4</accession>
<dbReference type="SUPFAM" id="SSF48239">
    <property type="entry name" value="Terpenoid cyclases/Protein prenyltransferases"/>
    <property type="match status" value="1"/>
</dbReference>
<dbReference type="Pfam" id="PF01397">
    <property type="entry name" value="Terpene_synth"/>
    <property type="match status" value="1"/>
</dbReference>
<evidence type="ECO:0000259" key="6">
    <source>
        <dbReference type="Pfam" id="PF01397"/>
    </source>
</evidence>
<dbReference type="InterPro" id="IPR008930">
    <property type="entry name" value="Terpenoid_cyclase/PrenylTrfase"/>
</dbReference>
<sequence length="556" mass="64556">MDIHASAAPFSNKSVVIENVRRSVTYHPTIWGDYFLDYDSNLSDTLSHEEQKRQSLKAEVKKLLAYTPDDSLHKLDLIDAIQRLGVGYHFVTKIEKSLKYVYDTYIESCSKHDNDLRTIALRFRLLRQQGYYVSCDVFNKFKDHKGNFDESLISNAEGLLSWYEAAQFRAHGEETLEEALKFSTAQLNSLLDHVSNSWSTRIKEAREIPIRKTMPRLGARKFISIYQEDESHNEIILNFMKLDFNLLQKTYQKELSEVTRWWKALDIENKLPFARDRLVKCYFWALTIYFEPQYAFGRKVQTKIIAMLTIVDNIFDVYGTLDELTPFVDAIERWVFSVIDQLPTYMQHCYKALFDLYVEIEEELGKIEKSYLVHYVIEEVINLLLAKLIIFAYIRSMSYFQEAKWVYSGCTPTLEEYLKVGKITSTYILLSAAAFAGTGELVSKEAVEWITSDPLILQASEIICRLMNDLVGIGFEQKISAVECYMNQNKGATKEEAFAELEELVTDAWKDINEECLHPIVVPAPKTLLLEIIDNYARVTHLVYRYMDNSRSLKST</sequence>
<comment type="caution">
    <text evidence="8">The sequence shown here is derived from an EMBL/GenBank/DDBJ whole genome shotgun (WGS) entry which is preliminary data.</text>
</comment>
<dbReference type="Pfam" id="PF03936">
    <property type="entry name" value="Terpene_synth_C"/>
    <property type="match status" value="1"/>
</dbReference>
<organism evidence="8 9">
    <name type="scientific">Olea europaea subsp. europaea</name>
    <dbReference type="NCBI Taxonomy" id="158383"/>
    <lineage>
        <taxon>Eukaryota</taxon>
        <taxon>Viridiplantae</taxon>
        <taxon>Streptophyta</taxon>
        <taxon>Embryophyta</taxon>
        <taxon>Tracheophyta</taxon>
        <taxon>Spermatophyta</taxon>
        <taxon>Magnoliopsida</taxon>
        <taxon>eudicotyledons</taxon>
        <taxon>Gunneridae</taxon>
        <taxon>Pentapetalae</taxon>
        <taxon>asterids</taxon>
        <taxon>lamiids</taxon>
        <taxon>Lamiales</taxon>
        <taxon>Oleaceae</taxon>
        <taxon>Oleeae</taxon>
        <taxon>Olea</taxon>
    </lineage>
</organism>
<dbReference type="Proteomes" id="UP000594638">
    <property type="component" value="Unassembled WGS sequence"/>
</dbReference>
<proteinExistence type="inferred from homology"/>
<protein>
    <submittedName>
        <fullName evidence="8">(-)-germacrene D synthase</fullName>
    </submittedName>
</protein>
<gene>
    <name evidence="8" type="ORF">OLEA9_A038981</name>
</gene>
<dbReference type="InterPro" id="IPR008949">
    <property type="entry name" value="Isoprenoid_synthase_dom_sf"/>
</dbReference>
<dbReference type="GO" id="GO:0010333">
    <property type="term" value="F:terpene synthase activity"/>
    <property type="evidence" value="ECO:0007669"/>
    <property type="project" value="InterPro"/>
</dbReference>
<dbReference type="OrthoDB" id="1877784at2759"/>
<dbReference type="SFLD" id="SFLDG01019">
    <property type="entry name" value="Terpene_Cyclase_Like_1_C_Termi"/>
    <property type="match status" value="1"/>
</dbReference>
<evidence type="ECO:0000313" key="8">
    <source>
        <dbReference type="EMBL" id="CAA3011452.1"/>
    </source>
</evidence>
<evidence type="ECO:0000313" key="9">
    <source>
        <dbReference type="Proteomes" id="UP000594638"/>
    </source>
</evidence>
<evidence type="ECO:0000256" key="5">
    <source>
        <dbReference type="ARBA" id="ARBA00023239"/>
    </source>
</evidence>
<reference evidence="8 9" key="1">
    <citation type="submission" date="2019-12" db="EMBL/GenBank/DDBJ databases">
        <authorList>
            <person name="Alioto T."/>
            <person name="Alioto T."/>
            <person name="Gomez Garrido J."/>
        </authorList>
    </citation>
    <scope>NUCLEOTIDE SEQUENCE [LARGE SCALE GENOMIC DNA]</scope>
</reference>
<dbReference type="FunFam" id="1.50.10.130:FF:000001">
    <property type="entry name" value="Isoprene synthase, chloroplastic"/>
    <property type="match status" value="1"/>
</dbReference>
<dbReference type="InterPro" id="IPR050148">
    <property type="entry name" value="Terpene_synthase-like"/>
</dbReference>
<dbReference type="FunFam" id="1.10.600.10:FF:000007">
    <property type="entry name" value="Isoprene synthase, chloroplastic"/>
    <property type="match status" value="1"/>
</dbReference>
<dbReference type="InterPro" id="IPR044814">
    <property type="entry name" value="Terpene_cyclase_plant_C1"/>
</dbReference>
<evidence type="ECO:0000256" key="4">
    <source>
        <dbReference type="ARBA" id="ARBA00022723"/>
    </source>
</evidence>
<dbReference type="SFLD" id="SFLDS00005">
    <property type="entry name" value="Isoprenoid_Synthase_Type_I"/>
    <property type="match status" value="1"/>
</dbReference>
<keyword evidence="4" id="KW-0479">Metal-binding</keyword>
<comment type="similarity">
    <text evidence="3">Belongs to the terpene synthase family.</text>
</comment>
<feature type="domain" description="Terpene synthase metal-binding" evidence="7">
    <location>
        <begin position="263"/>
        <end position="511"/>
    </location>
</feature>
<evidence type="ECO:0000259" key="7">
    <source>
        <dbReference type="Pfam" id="PF03936"/>
    </source>
</evidence>
<dbReference type="CDD" id="cd00684">
    <property type="entry name" value="Terpene_cyclase_plant_C1"/>
    <property type="match status" value="1"/>
</dbReference>
<dbReference type="Gene3D" id="1.50.10.130">
    <property type="entry name" value="Terpene synthase, N-terminal domain"/>
    <property type="match status" value="1"/>
</dbReference>
<feature type="domain" description="Terpene synthase N-terminal" evidence="6">
    <location>
        <begin position="30"/>
        <end position="196"/>
    </location>
</feature>
<dbReference type="GO" id="GO:0016102">
    <property type="term" value="P:diterpenoid biosynthetic process"/>
    <property type="evidence" value="ECO:0007669"/>
    <property type="project" value="InterPro"/>
</dbReference>
<dbReference type="InterPro" id="IPR005630">
    <property type="entry name" value="Terpene_synthase_metal-bd"/>
</dbReference>
<name>A0A8S0TZH4_OLEEU</name>
<comment type="cofactor">
    <cofactor evidence="1">
        <name>Mg(2+)</name>
        <dbReference type="ChEBI" id="CHEBI:18420"/>
    </cofactor>
</comment>
<comment type="pathway">
    <text evidence="2">Secondary metabolite biosynthesis; terpenoid biosynthesis.</text>
</comment>
<dbReference type="Gramene" id="OE9A038981T1">
    <property type="protein sequence ID" value="OE9A038981C1"/>
    <property type="gene ID" value="OE9A038981"/>
</dbReference>
<dbReference type="InterPro" id="IPR036965">
    <property type="entry name" value="Terpene_synth_N_sf"/>
</dbReference>
<evidence type="ECO:0000256" key="3">
    <source>
        <dbReference type="ARBA" id="ARBA00006333"/>
    </source>
</evidence>
<evidence type="ECO:0000256" key="1">
    <source>
        <dbReference type="ARBA" id="ARBA00001946"/>
    </source>
</evidence>
<keyword evidence="5" id="KW-0456">Lyase</keyword>
<dbReference type="InterPro" id="IPR034741">
    <property type="entry name" value="Terpene_cyclase-like_1_C"/>
</dbReference>
<dbReference type="Gene3D" id="1.10.600.10">
    <property type="entry name" value="Farnesyl Diphosphate Synthase"/>
    <property type="match status" value="1"/>
</dbReference>
<keyword evidence="9" id="KW-1185">Reference proteome</keyword>
<dbReference type="PANTHER" id="PTHR31225:SF221">
    <property type="entry name" value="(-)-GERMACRENE D SYNTHASE"/>
    <property type="match status" value="1"/>
</dbReference>
<dbReference type="PANTHER" id="PTHR31225">
    <property type="entry name" value="OS04G0344100 PROTEIN-RELATED"/>
    <property type="match status" value="1"/>
</dbReference>
<dbReference type="SUPFAM" id="SSF48576">
    <property type="entry name" value="Terpenoid synthases"/>
    <property type="match status" value="1"/>
</dbReference>
<evidence type="ECO:0000256" key="2">
    <source>
        <dbReference type="ARBA" id="ARBA00004721"/>
    </source>
</evidence>